<accession>A0A0F9HEW7</accession>
<proteinExistence type="predicted"/>
<name>A0A0F9HEW7_9ZZZZ</name>
<protein>
    <submittedName>
        <fullName evidence="1">Uncharacterized protein</fullName>
    </submittedName>
</protein>
<evidence type="ECO:0000313" key="1">
    <source>
        <dbReference type="EMBL" id="KKM13991.1"/>
    </source>
</evidence>
<gene>
    <name evidence="1" type="ORF">LCGC14_1710690</name>
</gene>
<dbReference type="EMBL" id="LAZR01015252">
    <property type="protein sequence ID" value="KKM13991.1"/>
    <property type="molecule type" value="Genomic_DNA"/>
</dbReference>
<organism evidence="1">
    <name type="scientific">marine sediment metagenome</name>
    <dbReference type="NCBI Taxonomy" id="412755"/>
    <lineage>
        <taxon>unclassified sequences</taxon>
        <taxon>metagenomes</taxon>
        <taxon>ecological metagenomes</taxon>
    </lineage>
</organism>
<dbReference type="AlphaFoldDB" id="A0A0F9HEW7"/>
<sequence>MKGNPGDPESLEEEDQSLVALAGHDDWLECICPEPCWCIHDRLISLSPDQEEADIGEEILCGQQEKA</sequence>
<reference evidence="1" key="1">
    <citation type="journal article" date="2015" name="Nature">
        <title>Complex archaea that bridge the gap between prokaryotes and eukaryotes.</title>
        <authorList>
            <person name="Spang A."/>
            <person name="Saw J.H."/>
            <person name="Jorgensen S.L."/>
            <person name="Zaremba-Niedzwiedzka K."/>
            <person name="Martijn J."/>
            <person name="Lind A.E."/>
            <person name="van Eijk R."/>
            <person name="Schleper C."/>
            <person name="Guy L."/>
            <person name="Ettema T.J."/>
        </authorList>
    </citation>
    <scope>NUCLEOTIDE SEQUENCE</scope>
</reference>
<comment type="caution">
    <text evidence="1">The sequence shown here is derived from an EMBL/GenBank/DDBJ whole genome shotgun (WGS) entry which is preliminary data.</text>
</comment>